<name>A0ABT8AFM7_9PROT</name>
<dbReference type="InterPro" id="IPR006119">
    <property type="entry name" value="Resolv_N"/>
</dbReference>
<dbReference type="Pfam" id="PF07508">
    <property type="entry name" value="Recombinase"/>
    <property type="match status" value="1"/>
</dbReference>
<keyword evidence="6" id="KW-1185">Reference proteome</keyword>
<dbReference type="CDD" id="cd00338">
    <property type="entry name" value="Ser_Recombinase"/>
    <property type="match status" value="1"/>
</dbReference>
<feature type="non-terminal residue" evidence="5">
    <location>
        <position position="548"/>
    </location>
</feature>
<dbReference type="PANTHER" id="PTHR30461:SF23">
    <property type="entry name" value="DNA RECOMBINASE-RELATED"/>
    <property type="match status" value="1"/>
</dbReference>
<feature type="coiled-coil region" evidence="1">
    <location>
        <begin position="433"/>
        <end position="460"/>
    </location>
</feature>
<accession>A0ABT8AFM7</accession>
<dbReference type="SMART" id="SM00857">
    <property type="entry name" value="Resolvase"/>
    <property type="match status" value="1"/>
</dbReference>
<dbReference type="RefSeq" id="WP_290320590.1">
    <property type="nucleotide sequence ID" value="NZ_JAUFPN010000265.1"/>
</dbReference>
<feature type="compositionally biased region" description="Polar residues" evidence="2">
    <location>
        <begin position="244"/>
        <end position="254"/>
    </location>
</feature>
<comment type="caution">
    <text evidence="5">The sequence shown here is derived from an EMBL/GenBank/DDBJ whole genome shotgun (WGS) entry which is preliminary data.</text>
</comment>
<protein>
    <submittedName>
        <fullName evidence="5">Recombinase family protein</fullName>
    </submittedName>
</protein>
<keyword evidence="1" id="KW-0175">Coiled coil</keyword>
<evidence type="ECO:0000259" key="4">
    <source>
        <dbReference type="PROSITE" id="PS51737"/>
    </source>
</evidence>
<dbReference type="Pfam" id="PF13408">
    <property type="entry name" value="Zn_ribbon_recom"/>
    <property type="match status" value="1"/>
</dbReference>
<reference evidence="6" key="1">
    <citation type="journal article" date="2019" name="Int. J. Syst. Evol. Microbiol.">
        <title>The Global Catalogue of Microorganisms (GCM) 10K type strain sequencing project: providing services to taxonomists for standard genome sequencing and annotation.</title>
        <authorList>
            <consortium name="The Broad Institute Genomics Platform"/>
            <consortium name="The Broad Institute Genome Sequencing Center for Infectious Disease"/>
            <person name="Wu L."/>
            <person name="Ma J."/>
        </authorList>
    </citation>
    <scope>NUCLEOTIDE SEQUENCE [LARGE SCALE GENOMIC DNA]</scope>
    <source>
        <strain evidence="6">CECT 7131</strain>
    </source>
</reference>
<dbReference type="Proteomes" id="UP001529369">
    <property type="component" value="Unassembled WGS sequence"/>
</dbReference>
<organism evidence="5 6">
    <name type="scientific">Paeniroseomonas aquatica</name>
    <dbReference type="NCBI Taxonomy" id="373043"/>
    <lineage>
        <taxon>Bacteria</taxon>
        <taxon>Pseudomonadati</taxon>
        <taxon>Pseudomonadota</taxon>
        <taxon>Alphaproteobacteria</taxon>
        <taxon>Acetobacterales</taxon>
        <taxon>Acetobacteraceae</taxon>
        <taxon>Paeniroseomonas</taxon>
    </lineage>
</organism>
<dbReference type="InterPro" id="IPR011109">
    <property type="entry name" value="DNA_bind_recombinase_dom"/>
</dbReference>
<dbReference type="EMBL" id="JAUFPN010000265">
    <property type="protein sequence ID" value="MDN3568480.1"/>
    <property type="molecule type" value="Genomic_DNA"/>
</dbReference>
<evidence type="ECO:0000256" key="2">
    <source>
        <dbReference type="SAM" id="MobiDB-lite"/>
    </source>
</evidence>
<dbReference type="InterPro" id="IPR038109">
    <property type="entry name" value="DNA_bind_recomb_sf"/>
</dbReference>
<sequence>MRIAIYGRVSTGHQVEQQTIEQQITRLTTHVGTHAAEGWTLEPTHVFRDDGYSGAALARPGLDRLRDAVKGREVDRVLVTAPDRLARNYVHQMVLLEEWAQSGCVAEFLDRPMSDDPHDHLLLQIRGAVAEYERTLIAERMRRGRLVKLRAGTLLPWTYAPYGYRLSPDRPRDPRGVTLDPAEAAIVAELFAMYREPIASLKKLAMHLDACGVPTPSGTPSWSCATVRGILRNPTYTGQVYAQRTQSHAPTQRRSATHPIGRPGCTAVPQPADRWILVGQVPAVVDQTQFDEVQARLAMNRPFARRNNTAHEYLLRALVSCGCCNLACTGRANGRYGYYSCNGKQASTYSRHVTRCPSRHTPVAQLDELVWQDLCALLSEPEPLAVAIARAHGGAWLPQALLARRETLRRGRAHLHQQLERLTDAYLRGVIPLDEYERRRRELEQRVHSLAGQEEQLRDEAARQHQLADLAASLESFRERIQRGLGQATFEQRRELVLLLVDRVVVTNADVEIRYVLPTSPESEHVRFCHLRKDYFELPALDEPADDL</sequence>
<dbReference type="PROSITE" id="PS51737">
    <property type="entry name" value="RECOMBINASE_DNA_BIND"/>
    <property type="match status" value="1"/>
</dbReference>
<evidence type="ECO:0000313" key="6">
    <source>
        <dbReference type="Proteomes" id="UP001529369"/>
    </source>
</evidence>
<dbReference type="PANTHER" id="PTHR30461">
    <property type="entry name" value="DNA-INVERTASE FROM LAMBDOID PROPHAGE"/>
    <property type="match status" value="1"/>
</dbReference>
<feature type="domain" description="Resolvase/invertase-type recombinase catalytic" evidence="3">
    <location>
        <begin position="2"/>
        <end position="152"/>
    </location>
</feature>
<evidence type="ECO:0000256" key="1">
    <source>
        <dbReference type="SAM" id="Coils"/>
    </source>
</evidence>
<dbReference type="PROSITE" id="PS51736">
    <property type="entry name" value="RECOMBINASES_3"/>
    <property type="match status" value="1"/>
</dbReference>
<dbReference type="InterPro" id="IPR036162">
    <property type="entry name" value="Resolvase-like_N_sf"/>
</dbReference>
<proteinExistence type="predicted"/>
<dbReference type="InterPro" id="IPR025827">
    <property type="entry name" value="Zn_ribbon_recom_dom"/>
</dbReference>
<dbReference type="Pfam" id="PF00239">
    <property type="entry name" value="Resolvase"/>
    <property type="match status" value="1"/>
</dbReference>
<evidence type="ECO:0000313" key="5">
    <source>
        <dbReference type="EMBL" id="MDN3568480.1"/>
    </source>
</evidence>
<evidence type="ECO:0000259" key="3">
    <source>
        <dbReference type="PROSITE" id="PS51736"/>
    </source>
</evidence>
<dbReference type="SUPFAM" id="SSF53041">
    <property type="entry name" value="Resolvase-like"/>
    <property type="match status" value="1"/>
</dbReference>
<feature type="region of interest" description="Disordered" evidence="2">
    <location>
        <begin position="244"/>
        <end position="263"/>
    </location>
</feature>
<feature type="domain" description="Recombinase" evidence="4">
    <location>
        <begin position="161"/>
        <end position="303"/>
    </location>
</feature>
<dbReference type="Gene3D" id="3.40.50.1390">
    <property type="entry name" value="Resolvase, N-terminal catalytic domain"/>
    <property type="match status" value="1"/>
</dbReference>
<dbReference type="Gene3D" id="3.90.1750.20">
    <property type="entry name" value="Putative Large Serine Recombinase, Chain B, Domain 2"/>
    <property type="match status" value="1"/>
</dbReference>
<gene>
    <name evidence="5" type="ORF">QWZ14_29230</name>
</gene>
<dbReference type="InterPro" id="IPR050639">
    <property type="entry name" value="SSR_resolvase"/>
</dbReference>